<sequence>MTFSTYLSHDRVVFLSARSKDEALKALVSRLAGAVSPFEPDDLLERLHEREGLMSTGIGLGIGVPHLRYKGVKEPCIVIGLQPQGIEDYESMDGEPVKILVLILVGEGQHREYLRILSGVVKALKREEVRKALLSARSPEEVVDILKREDV</sequence>
<accession>E0RPN2</accession>
<dbReference type="PANTHER" id="PTHR47738:SF1">
    <property type="entry name" value="NITROGEN REGULATORY PROTEIN"/>
    <property type="match status" value="1"/>
</dbReference>
<dbReference type="KEGG" id="sta:STHERM_c03740"/>
<dbReference type="Proteomes" id="UP000001296">
    <property type="component" value="Chromosome"/>
</dbReference>
<feature type="domain" description="PTS EIIA type-2" evidence="1">
    <location>
        <begin position="4"/>
        <end position="149"/>
    </location>
</feature>
<dbReference type="InterPro" id="IPR002178">
    <property type="entry name" value="PTS_EIIA_type-2_dom"/>
</dbReference>
<evidence type="ECO:0000313" key="2">
    <source>
        <dbReference type="EMBL" id="ADN01346.1"/>
    </source>
</evidence>
<dbReference type="InterPro" id="IPR016152">
    <property type="entry name" value="PTrfase/Anion_transptr"/>
</dbReference>
<dbReference type="RefSeq" id="WP_013313187.1">
    <property type="nucleotide sequence ID" value="NC_014484.1"/>
</dbReference>
<reference key="1">
    <citation type="submission" date="2009-08" db="EMBL/GenBank/DDBJ databases">
        <title>The genome sequence of Spirochaeta thermophila DSM6192.</title>
        <authorList>
            <person name="Angelov A."/>
            <person name="Mientus M."/>
            <person name="Wittenberg S."/>
            <person name="Lehmann R."/>
            <person name="Liesegang H."/>
            <person name="Daniel R."/>
            <person name="Liebl W."/>
        </authorList>
    </citation>
    <scope>NUCLEOTIDE SEQUENCE</scope>
    <source>
        <strain>DSM 6192</strain>
    </source>
</reference>
<reference evidence="2 3" key="2">
    <citation type="journal article" date="2010" name="J. Bacteriol.">
        <title>Genome sequence of the polysaccharide-degrading, thermophilic anaerobe Spirochaeta thermophila DSM 6192.</title>
        <authorList>
            <person name="Angelov A."/>
            <person name="Liebl S."/>
            <person name="Ballschmiter M."/>
            <person name="Bomeke M."/>
            <person name="Lehmann R."/>
            <person name="Liesegang H."/>
            <person name="Daniel R."/>
            <person name="Liebl W."/>
        </authorList>
    </citation>
    <scope>NUCLEOTIDE SEQUENCE [LARGE SCALE GENOMIC DNA]</scope>
    <source>
        <strain evidence="3">ATCC 49972 / DSM 6192 / RI 19.B1</strain>
    </source>
</reference>
<dbReference type="PANTHER" id="PTHR47738">
    <property type="entry name" value="PTS SYSTEM FRUCTOSE-LIKE EIIA COMPONENT-RELATED"/>
    <property type="match status" value="1"/>
</dbReference>
<dbReference type="PROSITE" id="PS51094">
    <property type="entry name" value="PTS_EIIA_TYPE_2"/>
    <property type="match status" value="1"/>
</dbReference>
<gene>
    <name evidence="2" type="ordered locus">STHERM_c03740</name>
</gene>
<dbReference type="GO" id="GO:0030295">
    <property type="term" value="F:protein kinase activator activity"/>
    <property type="evidence" value="ECO:0007669"/>
    <property type="project" value="TreeGrafter"/>
</dbReference>
<evidence type="ECO:0000313" key="3">
    <source>
        <dbReference type="Proteomes" id="UP000001296"/>
    </source>
</evidence>
<protein>
    <recommendedName>
        <fullName evidence="1">PTS EIIA type-2 domain-containing protein</fullName>
    </recommendedName>
</protein>
<dbReference type="HOGENOM" id="CLU_072531_5_0_12"/>
<evidence type="ECO:0000259" key="1">
    <source>
        <dbReference type="PROSITE" id="PS51094"/>
    </source>
</evidence>
<dbReference type="CDD" id="cd00211">
    <property type="entry name" value="PTS_IIA_fru"/>
    <property type="match status" value="1"/>
</dbReference>
<dbReference type="InterPro" id="IPR051541">
    <property type="entry name" value="PTS_SugarTrans_NitroReg"/>
</dbReference>
<dbReference type="AlphaFoldDB" id="E0RPN2"/>
<organism evidence="2 3">
    <name type="scientific">Winmispira thermophila (strain ATCC 49972 / DSM 6192 / RI 19.B1)</name>
    <name type="common">Spirochaeta thermophila</name>
    <dbReference type="NCBI Taxonomy" id="665571"/>
    <lineage>
        <taxon>Bacteria</taxon>
        <taxon>Pseudomonadati</taxon>
        <taxon>Spirochaetota</taxon>
        <taxon>Spirochaetia</taxon>
        <taxon>Winmispirales</taxon>
        <taxon>Winmispiraceae</taxon>
        <taxon>Winmispira</taxon>
    </lineage>
</organism>
<dbReference type="EMBL" id="CP001698">
    <property type="protein sequence ID" value="ADN01346.1"/>
    <property type="molecule type" value="Genomic_DNA"/>
</dbReference>
<dbReference type="PaxDb" id="665571-STHERM_c03740"/>
<dbReference type="SUPFAM" id="SSF55804">
    <property type="entry name" value="Phoshotransferase/anion transport protein"/>
    <property type="match status" value="1"/>
</dbReference>
<dbReference type="Pfam" id="PF00359">
    <property type="entry name" value="PTS_EIIA_2"/>
    <property type="match status" value="1"/>
</dbReference>
<dbReference type="eggNOG" id="COG1762">
    <property type="taxonomic scope" value="Bacteria"/>
</dbReference>
<proteinExistence type="predicted"/>
<name>E0RPN2_WINT6</name>
<dbReference type="Gene3D" id="3.40.930.10">
    <property type="entry name" value="Mannitol-specific EII, Chain A"/>
    <property type="match status" value="1"/>
</dbReference>